<dbReference type="Proteomes" id="UP000680348">
    <property type="component" value="Unassembled WGS sequence"/>
</dbReference>
<proteinExistence type="predicted"/>
<evidence type="ECO:0000313" key="3">
    <source>
        <dbReference type="Proteomes" id="UP000680348"/>
    </source>
</evidence>
<dbReference type="InterPro" id="IPR003772">
    <property type="entry name" value="YceD"/>
</dbReference>
<reference evidence="2" key="1">
    <citation type="submission" date="2021-04" db="EMBL/GenBank/DDBJ databases">
        <title>Pseudaminobacter soli sp. nov., isolated from paddy soil contaminated by heavy metals.</title>
        <authorList>
            <person name="Zhang K."/>
        </authorList>
    </citation>
    <scope>NUCLEOTIDE SEQUENCE</scope>
    <source>
        <strain evidence="2">19-2017</strain>
    </source>
</reference>
<sequence length="185" mass="20327">MRAQAPERSPISYEVNVARLPKTGLTVKIDASEAEKAELAAVHGLEAIERLHAELAVSPWKRNGVKIEGRVEADVVQVCVVTLEPVTNRVDEEISAVFLPEDSRLGREGFGVGGEIMIDPEGPDSPETFSGDRIDVGALTEEFFALGIDPYPRKLGAAVPDKQEPARDEEENELQRKLRQLFPKT</sequence>
<dbReference type="EMBL" id="JAGWCR010000006">
    <property type="protein sequence ID" value="MBS3649606.1"/>
    <property type="molecule type" value="Genomic_DNA"/>
</dbReference>
<organism evidence="2 3">
    <name type="scientific">Pseudaminobacter soli</name>
    <name type="common">ex Zhang et al. 2022</name>
    <dbReference type="NCBI Taxonomy" id="2831468"/>
    <lineage>
        <taxon>Bacteria</taxon>
        <taxon>Pseudomonadati</taxon>
        <taxon>Pseudomonadota</taxon>
        <taxon>Alphaproteobacteria</taxon>
        <taxon>Hyphomicrobiales</taxon>
        <taxon>Phyllobacteriaceae</taxon>
        <taxon>Pseudaminobacter</taxon>
    </lineage>
</organism>
<gene>
    <name evidence="2" type="ORF">KEU06_13405</name>
</gene>
<evidence type="ECO:0000256" key="1">
    <source>
        <dbReference type="SAM" id="MobiDB-lite"/>
    </source>
</evidence>
<dbReference type="AlphaFoldDB" id="A0A942DXX7"/>
<accession>A0A942DXX7</accession>
<keyword evidence="3" id="KW-1185">Reference proteome</keyword>
<dbReference type="RefSeq" id="WP_188255159.1">
    <property type="nucleotide sequence ID" value="NZ_JABVCF010000006.1"/>
</dbReference>
<dbReference type="Pfam" id="PF02620">
    <property type="entry name" value="YceD"/>
    <property type="match status" value="1"/>
</dbReference>
<name>A0A942DXX7_9HYPH</name>
<protein>
    <submittedName>
        <fullName evidence="2">DUF177 domain-containing protein</fullName>
    </submittedName>
</protein>
<evidence type="ECO:0000313" key="2">
    <source>
        <dbReference type="EMBL" id="MBS3649606.1"/>
    </source>
</evidence>
<feature type="region of interest" description="Disordered" evidence="1">
    <location>
        <begin position="152"/>
        <end position="185"/>
    </location>
</feature>
<comment type="caution">
    <text evidence="2">The sequence shown here is derived from an EMBL/GenBank/DDBJ whole genome shotgun (WGS) entry which is preliminary data.</text>
</comment>